<dbReference type="GO" id="GO:0008569">
    <property type="term" value="F:minus-end-directed microtubule motor activity"/>
    <property type="evidence" value="ECO:0007669"/>
    <property type="project" value="InterPro"/>
</dbReference>
<keyword evidence="12" id="KW-0206">Cytoskeleton</keyword>
<dbReference type="GO" id="GO:0007018">
    <property type="term" value="P:microtubule-based movement"/>
    <property type="evidence" value="ECO:0007669"/>
    <property type="project" value="InterPro"/>
</dbReference>
<keyword evidence="17" id="KW-1185">Reference proteome</keyword>
<evidence type="ECO:0000256" key="7">
    <source>
        <dbReference type="ARBA" id="ARBA00022840"/>
    </source>
</evidence>
<dbReference type="InterPro" id="IPR035706">
    <property type="entry name" value="AAA_9"/>
</dbReference>
<accession>A0A699YLN5</accession>
<dbReference type="Proteomes" id="UP000485058">
    <property type="component" value="Unassembled WGS sequence"/>
</dbReference>
<sequence length="495" mass="54998">MGSLDVVRGARWAQGLEDQLLGIVVAKERPDLEEEKNKLIITGAENKRKLKEIEDEILHVLSASKGNILEDEGAVNILQSSKLLSDEIGEKQMGAENKRKLKEIEDEILHVLSASKGNILEDEGAVNILQSSKLLSDEIGEKQMVSDETEAKIDVARAGYKPVAHHSSILYFAGAVNILQSSKLLSDEIGEKQMISDETEAKIDVARAGYKPVAHHSSILYFAVTDLASIDPMYQYSLRWFVDLFVRAIADSGQSDDLEVRLQLLNDHFTFFLYQNVCRSLFEKDKLLFAFLLASKLALDNRRMEPQELRFLLTGGVALGDLPNPNPDPDWISDKMWGEMCRLSDVAPDKGVWAGLAAHVAENPDDWKSLFDSPEPHRARMPHPWASKLDAFQRIVLLRTIRPDKLIPAVTMYVAECMGSRFVEPLPFAIEPSYNDSSATSPLIFVLSPGSDPMAALLKFADDKGIRVESVSLGQGQGPVAQRWISQGATEGFWV</sequence>
<keyword evidence="10" id="KW-0969">Cilium</keyword>
<dbReference type="PANTHER" id="PTHR22878:SF70">
    <property type="entry name" value="DYNEIN HEAVY CHAIN 2, AXONEMAL"/>
    <property type="match status" value="1"/>
</dbReference>
<dbReference type="InterPro" id="IPR026983">
    <property type="entry name" value="DHC"/>
</dbReference>
<feature type="domain" description="Dynein heavy chain region D6 P-loop" evidence="14">
    <location>
        <begin position="439"/>
        <end position="495"/>
    </location>
</feature>
<dbReference type="Pfam" id="PF03028">
    <property type="entry name" value="Dynein_heavy"/>
    <property type="match status" value="1"/>
</dbReference>
<keyword evidence="9" id="KW-0175">Coiled coil</keyword>
<evidence type="ECO:0000256" key="2">
    <source>
        <dbReference type="ARBA" id="ARBA00004245"/>
    </source>
</evidence>
<evidence type="ECO:0000256" key="6">
    <source>
        <dbReference type="ARBA" id="ARBA00022794"/>
    </source>
</evidence>
<dbReference type="FunFam" id="1.10.8.1220:FF:000001">
    <property type="entry name" value="Dynein axonemal heavy chain 5"/>
    <property type="match status" value="1"/>
</dbReference>
<feature type="non-terminal residue" evidence="16">
    <location>
        <position position="495"/>
    </location>
</feature>
<evidence type="ECO:0000256" key="11">
    <source>
        <dbReference type="ARBA" id="ARBA00023175"/>
    </source>
</evidence>
<organism evidence="16 17">
    <name type="scientific">Haematococcus lacustris</name>
    <name type="common">Green alga</name>
    <name type="synonym">Haematococcus pluvialis</name>
    <dbReference type="NCBI Taxonomy" id="44745"/>
    <lineage>
        <taxon>Eukaryota</taxon>
        <taxon>Viridiplantae</taxon>
        <taxon>Chlorophyta</taxon>
        <taxon>core chlorophytes</taxon>
        <taxon>Chlorophyceae</taxon>
        <taxon>CS clade</taxon>
        <taxon>Chlamydomonadales</taxon>
        <taxon>Haematococcaceae</taxon>
        <taxon>Haematococcus</taxon>
    </lineage>
</organism>
<dbReference type="InterPro" id="IPR027417">
    <property type="entry name" value="P-loop_NTPase"/>
</dbReference>
<keyword evidence="11" id="KW-0505">Motor protein</keyword>
<gene>
    <name evidence="16" type="ORF">HaLaN_05731</name>
</gene>
<dbReference type="Pfam" id="PF12781">
    <property type="entry name" value="AAA_9"/>
    <property type="match status" value="2"/>
</dbReference>
<evidence type="ECO:0000259" key="14">
    <source>
        <dbReference type="Pfam" id="PF03028"/>
    </source>
</evidence>
<evidence type="ECO:0000259" key="15">
    <source>
        <dbReference type="Pfam" id="PF12781"/>
    </source>
</evidence>
<feature type="non-terminal residue" evidence="16">
    <location>
        <position position="1"/>
    </location>
</feature>
<protein>
    <recommendedName>
        <fullName evidence="18">Dynein heavy chain ATP-binding dynein motor region domain-containing protein</fullName>
    </recommendedName>
</protein>
<evidence type="ECO:0000256" key="1">
    <source>
        <dbReference type="ARBA" id="ARBA00004138"/>
    </source>
</evidence>
<keyword evidence="6" id="KW-0970">Cilium biogenesis/degradation</keyword>
<evidence type="ECO:0000256" key="5">
    <source>
        <dbReference type="ARBA" id="ARBA00022741"/>
    </source>
</evidence>
<keyword evidence="5" id="KW-0547">Nucleotide-binding</keyword>
<proteinExistence type="predicted"/>
<dbReference type="Gene3D" id="1.20.920.20">
    <property type="match status" value="1"/>
</dbReference>
<dbReference type="GO" id="GO:0030286">
    <property type="term" value="C:dynein complex"/>
    <property type="evidence" value="ECO:0007669"/>
    <property type="project" value="UniProtKB-KW"/>
</dbReference>
<evidence type="ECO:0000256" key="10">
    <source>
        <dbReference type="ARBA" id="ARBA00023069"/>
    </source>
</evidence>
<reference evidence="16 17" key="1">
    <citation type="submission" date="2020-02" db="EMBL/GenBank/DDBJ databases">
        <title>Draft genome sequence of Haematococcus lacustris strain NIES-144.</title>
        <authorList>
            <person name="Morimoto D."/>
            <person name="Nakagawa S."/>
            <person name="Yoshida T."/>
            <person name="Sawayama S."/>
        </authorList>
    </citation>
    <scope>NUCLEOTIDE SEQUENCE [LARGE SCALE GENOMIC DNA]</scope>
    <source>
        <strain evidence="16 17">NIES-144</strain>
    </source>
</reference>
<dbReference type="EMBL" id="BLLF01000314">
    <property type="protein sequence ID" value="GFH10421.1"/>
    <property type="molecule type" value="Genomic_DNA"/>
</dbReference>
<evidence type="ECO:0000256" key="12">
    <source>
        <dbReference type="ARBA" id="ARBA00023212"/>
    </source>
</evidence>
<evidence type="ECO:0000256" key="9">
    <source>
        <dbReference type="ARBA" id="ARBA00023054"/>
    </source>
</evidence>
<dbReference type="AlphaFoldDB" id="A0A699YLN5"/>
<keyword evidence="4" id="KW-0493">Microtubule</keyword>
<dbReference type="GO" id="GO:0005524">
    <property type="term" value="F:ATP binding"/>
    <property type="evidence" value="ECO:0007669"/>
    <property type="project" value="UniProtKB-KW"/>
</dbReference>
<evidence type="ECO:0000256" key="8">
    <source>
        <dbReference type="ARBA" id="ARBA00023017"/>
    </source>
</evidence>
<keyword evidence="3" id="KW-0963">Cytoplasm</keyword>
<dbReference type="GO" id="GO:0060271">
    <property type="term" value="P:cilium assembly"/>
    <property type="evidence" value="ECO:0007669"/>
    <property type="project" value="UniProtKB-ARBA"/>
</dbReference>
<dbReference type="Gene3D" id="3.40.50.300">
    <property type="entry name" value="P-loop containing nucleotide triphosphate hydrolases"/>
    <property type="match status" value="1"/>
</dbReference>
<dbReference type="PANTHER" id="PTHR22878">
    <property type="entry name" value="DYNEIN HEAVY CHAIN 6, AXONEMAL-LIKE-RELATED"/>
    <property type="match status" value="1"/>
</dbReference>
<keyword evidence="13" id="KW-0966">Cell projection</keyword>
<evidence type="ECO:0000313" key="17">
    <source>
        <dbReference type="Proteomes" id="UP000485058"/>
    </source>
</evidence>
<dbReference type="Gene3D" id="6.10.140.1060">
    <property type="match status" value="1"/>
</dbReference>
<keyword evidence="7" id="KW-0067">ATP-binding</keyword>
<evidence type="ECO:0000256" key="4">
    <source>
        <dbReference type="ARBA" id="ARBA00022701"/>
    </source>
</evidence>
<evidence type="ECO:0000256" key="3">
    <source>
        <dbReference type="ARBA" id="ARBA00022490"/>
    </source>
</evidence>
<keyword evidence="8" id="KW-0243">Dynein</keyword>
<comment type="subcellular location">
    <subcellularLocation>
        <location evidence="1">Cell projection</location>
        <location evidence="1">Cilium</location>
    </subcellularLocation>
    <subcellularLocation>
        <location evidence="2">Cytoplasm</location>
        <location evidence="2">Cytoskeleton</location>
    </subcellularLocation>
</comment>
<dbReference type="InterPro" id="IPR004273">
    <property type="entry name" value="Dynein_heavy_D6_P-loop"/>
</dbReference>
<feature type="domain" description="Dynein heavy chain ATP-binding dynein motor region" evidence="15">
    <location>
        <begin position="14"/>
        <end position="88"/>
    </location>
</feature>
<name>A0A699YLN5_HAELA</name>
<dbReference type="Gene3D" id="1.10.8.1220">
    <property type="match status" value="1"/>
</dbReference>
<dbReference type="GO" id="GO:0051959">
    <property type="term" value="F:dynein light intermediate chain binding"/>
    <property type="evidence" value="ECO:0007669"/>
    <property type="project" value="InterPro"/>
</dbReference>
<comment type="caution">
    <text evidence="16">The sequence shown here is derived from an EMBL/GenBank/DDBJ whole genome shotgun (WGS) entry which is preliminary data.</text>
</comment>
<dbReference type="GO" id="GO:0005929">
    <property type="term" value="C:cilium"/>
    <property type="evidence" value="ECO:0007669"/>
    <property type="project" value="UniProtKB-SubCell"/>
</dbReference>
<dbReference type="GO" id="GO:0045505">
    <property type="term" value="F:dynein intermediate chain binding"/>
    <property type="evidence" value="ECO:0007669"/>
    <property type="project" value="InterPro"/>
</dbReference>
<dbReference type="GO" id="GO:0005874">
    <property type="term" value="C:microtubule"/>
    <property type="evidence" value="ECO:0007669"/>
    <property type="project" value="UniProtKB-KW"/>
</dbReference>
<feature type="domain" description="Dynein heavy chain ATP-binding dynein motor region" evidence="15">
    <location>
        <begin position="94"/>
        <end position="139"/>
    </location>
</feature>
<evidence type="ECO:0008006" key="18">
    <source>
        <dbReference type="Google" id="ProtNLM"/>
    </source>
</evidence>
<evidence type="ECO:0000313" key="16">
    <source>
        <dbReference type="EMBL" id="GFH10421.1"/>
    </source>
</evidence>
<evidence type="ECO:0000256" key="13">
    <source>
        <dbReference type="ARBA" id="ARBA00023273"/>
    </source>
</evidence>